<evidence type="ECO:0000259" key="1">
    <source>
        <dbReference type="Pfam" id="PF16363"/>
    </source>
</evidence>
<protein>
    <submittedName>
        <fullName evidence="2">dTDP-glucose 4,6-dehydratase</fullName>
    </submittedName>
</protein>
<dbReference type="Proteomes" id="UP000034215">
    <property type="component" value="Unassembled WGS sequence"/>
</dbReference>
<accession>A0A0G0T2H6</accession>
<dbReference type="InterPro" id="IPR036291">
    <property type="entry name" value="NAD(P)-bd_dom_sf"/>
</dbReference>
<dbReference type="InterPro" id="IPR016040">
    <property type="entry name" value="NAD(P)-bd_dom"/>
</dbReference>
<dbReference type="Gene3D" id="3.90.25.10">
    <property type="entry name" value="UDP-galactose 4-epimerase, domain 1"/>
    <property type="match status" value="1"/>
</dbReference>
<comment type="caution">
    <text evidence="2">The sequence shown here is derived from an EMBL/GenBank/DDBJ whole genome shotgun (WGS) entry which is preliminary data.</text>
</comment>
<dbReference type="Gene3D" id="3.40.50.720">
    <property type="entry name" value="NAD(P)-binding Rossmann-like Domain"/>
    <property type="match status" value="1"/>
</dbReference>
<dbReference type="EMBL" id="LBYA01000035">
    <property type="protein sequence ID" value="KKR41295.1"/>
    <property type="molecule type" value="Genomic_DNA"/>
</dbReference>
<dbReference type="AlphaFoldDB" id="A0A0G0T2H6"/>
<dbReference type="SUPFAM" id="SSF51735">
    <property type="entry name" value="NAD(P)-binding Rossmann-fold domains"/>
    <property type="match status" value="1"/>
</dbReference>
<evidence type="ECO:0000313" key="2">
    <source>
        <dbReference type="EMBL" id="KKR41295.1"/>
    </source>
</evidence>
<dbReference type="Pfam" id="PF16363">
    <property type="entry name" value="GDP_Man_Dehyd"/>
    <property type="match status" value="1"/>
</dbReference>
<name>A0A0G0T2H6_9BACT</name>
<feature type="domain" description="NAD(P)-binding" evidence="1">
    <location>
        <begin position="11"/>
        <end position="80"/>
    </location>
</feature>
<proteinExistence type="predicted"/>
<dbReference type="PANTHER" id="PTHR43000">
    <property type="entry name" value="DTDP-D-GLUCOSE 4,6-DEHYDRATASE-RELATED"/>
    <property type="match status" value="1"/>
</dbReference>
<organism evidence="2 3">
    <name type="scientific">Candidatus Woesebacteria bacterium GW2011_GWB1_40_12</name>
    <dbReference type="NCBI Taxonomy" id="1618576"/>
    <lineage>
        <taxon>Bacteria</taxon>
        <taxon>Candidatus Woeseibacteriota</taxon>
    </lineage>
</organism>
<dbReference type="PATRIC" id="fig|1618576.3.peg.566"/>
<sequence>MFAVIEKGQPGEVYNIGSGEEKRNIDTVKAILSLMNKPESLIEFVKDRPGHDFRYSLSVEKIKRELGWEPEITFEIGMKNTVEWYLDNLDWMKTKLSDLKSYWEKAYYK</sequence>
<gene>
    <name evidence="2" type="ORF">UT76_C0035G0005</name>
</gene>
<evidence type="ECO:0000313" key="3">
    <source>
        <dbReference type="Proteomes" id="UP000034215"/>
    </source>
</evidence>
<reference evidence="2 3" key="1">
    <citation type="journal article" date="2015" name="Nature">
        <title>rRNA introns, odd ribosomes, and small enigmatic genomes across a large radiation of phyla.</title>
        <authorList>
            <person name="Brown C.T."/>
            <person name="Hug L.A."/>
            <person name="Thomas B.C."/>
            <person name="Sharon I."/>
            <person name="Castelle C.J."/>
            <person name="Singh A."/>
            <person name="Wilkins M.J."/>
            <person name="Williams K.H."/>
            <person name="Banfield J.F."/>
        </authorList>
    </citation>
    <scope>NUCLEOTIDE SEQUENCE [LARGE SCALE GENOMIC DNA]</scope>
</reference>